<dbReference type="GO" id="GO:0004314">
    <property type="term" value="F:[acyl-carrier-protein] S-malonyltransferase activity"/>
    <property type="evidence" value="ECO:0007669"/>
    <property type="project" value="UniProtKB-EC"/>
</dbReference>
<dbReference type="InterPro" id="IPR014043">
    <property type="entry name" value="Acyl_transferase_dom"/>
</dbReference>
<comment type="catalytic activity">
    <reaction evidence="4">
        <text>holo-[ACP] + malonyl-CoA = malonyl-[ACP] + CoA</text>
        <dbReference type="Rhea" id="RHEA:41792"/>
        <dbReference type="Rhea" id="RHEA-COMP:9623"/>
        <dbReference type="Rhea" id="RHEA-COMP:9685"/>
        <dbReference type="ChEBI" id="CHEBI:57287"/>
        <dbReference type="ChEBI" id="CHEBI:57384"/>
        <dbReference type="ChEBI" id="CHEBI:64479"/>
        <dbReference type="ChEBI" id="CHEBI:78449"/>
        <dbReference type="EC" id="2.3.1.39"/>
    </reaction>
</comment>
<dbReference type="SUPFAM" id="SSF52151">
    <property type="entry name" value="FabD/lysophospholipase-like"/>
    <property type="match status" value="1"/>
</dbReference>
<evidence type="ECO:0000256" key="2">
    <source>
        <dbReference type="ARBA" id="ARBA00022679"/>
    </source>
</evidence>
<dbReference type="OrthoDB" id="3543921at2"/>
<evidence type="ECO:0000313" key="6">
    <source>
        <dbReference type="EMBL" id="CDO08964.1"/>
    </source>
</evidence>
<dbReference type="AlphaFoldDB" id="W9AT48"/>
<dbReference type="Gene3D" id="3.40.366.10">
    <property type="entry name" value="Malonyl-Coenzyme A Acyl Carrier Protein, domain 2"/>
    <property type="match status" value="1"/>
</dbReference>
<dbReference type="EC" id="2.3.1.39" evidence="1"/>
<dbReference type="EMBL" id="CCBB010000002">
    <property type="protein sequence ID" value="CDO08964.1"/>
    <property type="molecule type" value="Genomic_DNA"/>
</dbReference>
<dbReference type="SMART" id="SM00827">
    <property type="entry name" value="PKS_AT"/>
    <property type="match status" value="1"/>
</dbReference>
<dbReference type="eggNOG" id="COG0331">
    <property type="taxonomic scope" value="Bacteria"/>
</dbReference>
<dbReference type="InterPro" id="IPR016036">
    <property type="entry name" value="Malonyl_transacylase_ACP-bd"/>
</dbReference>
<keyword evidence="3" id="KW-0012">Acyltransferase</keyword>
<dbReference type="Gene3D" id="3.30.70.250">
    <property type="entry name" value="Malonyl-CoA ACP transacylase, ACP-binding"/>
    <property type="match status" value="1"/>
</dbReference>
<dbReference type="InterPro" id="IPR016035">
    <property type="entry name" value="Acyl_Trfase/lysoPLipase"/>
</dbReference>
<dbReference type="Pfam" id="PF00698">
    <property type="entry name" value="Acyl_transf_1"/>
    <property type="match status" value="1"/>
</dbReference>
<keyword evidence="2" id="KW-0808">Transferase</keyword>
<proteinExistence type="predicted"/>
<name>W9AT48_MYCCO</name>
<dbReference type="InterPro" id="IPR050858">
    <property type="entry name" value="Mal-CoA-ACP_Trans/PKS_FabD"/>
</dbReference>
<dbReference type="GO" id="GO:0005829">
    <property type="term" value="C:cytosol"/>
    <property type="evidence" value="ECO:0007669"/>
    <property type="project" value="TreeGrafter"/>
</dbReference>
<evidence type="ECO:0000259" key="5">
    <source>
        <dbReference type="SMART" id="SM00827"/>
    </source>
</evidence>
<reference evidence="6" key="2">
    <citation type="submission" date="2014-03" db="EMBL/GenBank/DDBJ databases">
        <authorList>
            <person name="Urmite Genomes"/>
        </authorList>
    </citation>
    <scope>NUCLEOTIDE SEQUENCE</scope>
    <source>
        <strain evidence="6">DSM 44829</strain>
    </source>
</reference>
<evidence type="ECO:0000256" key="1">
    <source>
        <dbReference type="ARBA" id="ARBA00013258"/>
    </source>
</evidence>
<keyword evidence="7" id="KW-1185">Reference proteome</keyword>
<accession>W9AT48</accession>
<dbReference type="GO" id="GO:0006633">
    <property type="term" value="P:fatty acid biosynthetic process"/>
    <property type="evidence" value="ECO:0007669"/>
    <property type="project" value="TreeGrafter"/>
</dbReference>
<dbReference type="SUPFAM" id="SSF55048">
    <property type="entry name" value="Probable ACP-binding domain of malonyl-CoA ACP transacylase"/>
    <property type="match status" value="1"/>
</dbReference>
<protein>
    <recommendedName>
        <fullName evidence="1">[acyl-carrier-protein] S-malonyltransferase</fullName>
        <ecNumber evidence="1">2.3.1.39</ecNumber>
    </recommendedName>
</protein>
<dbReference type="Proteomes" id="UP000028870">
    <property type="component" value="Unassembled WGS sequence"/>
</dbReference>
<dbReference type="InterPro" id="IPR001227">
    <property type="entry name" value="Ac_transferase_dom_sf"/>
</dbReference>
<organism evidence="6 7">
    <name type="scientific">Mycolicibacterium cosmeticum</name>
    <dbReference type="NCBI Taxonomy" id="258533"/>
    <lineage>
        <taxon>Bacteria</taxon>
        <taxon>Bacillati</taxon>
        <taxon>Actinomycetota</taxon>
        <taxon>Actinomycetes</taxon>
        <taxon>Mycobacteriales</taxon>
        <taxon>Mycobacteriaceae</taxon>
        <taxon>Mycolicibacterium</taxon>
    </lineage>
</organism>
<reference evidence="6" key="1">
    <citation type="submission" date="2014-03" db="EMBL/GenBank/DDBJ databases">
        <title>Draft Genome Sequence of Mycobacterium cosmeticum DSM 44829.</title>
        <authorList>
            <person name="Croce O."/>
            <person name="Robert C."/>
            <person name="Raoult D."/>
            <person name="Drancourt M."/>
        </authorList>
    </citation>
    <scope>NUCLEOTIDE SEQUENCE [LARGE SCALE GENOMIC DNA]</scope>
    <source>
        <strain evidence="6">DSM 44829</strain>
    </source>
</reference>
<evidence type="ECO:0000256" key="4">
    <source>
        <dbReference type="ARBA" id="ARBA00048462"/>
    </source>
</evidence>
<feature type="domain" description="Malonyl-CoA:ACP transacylase (MAT)" evidence="5">
    <location>
        <begin position="6"/>
        <end position="307"/>
    </location>
</feature>
<dbReference type="STRING" id="258533.BN977_03784"/>
<dbReference type="PANTHER" id="PTHR42681:SF1">
    <property type="entry name" value="MALONYL-COA-ACYL CARRIER PROTEIN TRANSACYLASE, MITOCHONDRIAL"/>
    <property type="match status" value="1"/>
</dbReference>
<dbReference type="RefSeq" id="WP_036400133.1">
    <property type="nucleotide sequence ID" value="NZ_CCBB010000002.1"/>
</dbReference>
<comment type="caution">
    <text evidence="6">The sequence shown here is derived from an EMBL/GenBank/DDBJ whole genome shotgun (WGS) entry which is preliminary data.</text>
</comment>
<dbReference type="PANTHER" id="PTHR42681">
    <property type="entry name" value="MALONYL-COA-ACYL CARRIER PROTEIN TRANSACYLASE, MITOCHONDRIAL"/>
    <property type="match status" value="1"/>
</dbReference>
<evidence type="ECO:0000256" key="3">
    <source>
        <dbReference type="ARBA" id="ARBA00023315"/>
    </source>
</evidence>
<sequence>MTIALLFPGQGAQRPGMLHTLPDTAPVTAVLTEARTICTEIGGPAALDTAVALRDTTATQLGLLVAGVACARALHDDHGVAAQFVAGHSAGAFAAAVTAGVLTLREAMTAVRLRGEAMQQACRGARWGMAAVTGLSARSARQLCAELTTTDDPVWVANINSATQTVLAGTAGALAAARAAAEAHGARAFDPLEVAVASHGPVQNSTAVLLRAHLAGLPRRPPSARYITNTGGRSVDTADAVLDDLASSVAHPVRWYDGARLLVELGVSCTIETSPGHTLTRLMHTIDPAVKALAVDDDGMATVAARYRRYGSA</sequence>
<gene>
    <name evidence="6" type="primary">mdcH</name>
    <name evidence="6" type="ORF">BN977_03784</name>
</gene>
<evidence type="ECO:0000313" key="7">
    <source>
        <dbReference type="Proteomes" id="UP000028870"/>
    </source>
</evidence>